<dbReference type="Gene3D" id="3.40.50.410">
    <property type="entry name" value="von Willebrand factor, type A domain"/>
    <property type="match status" value="1"/>
</dbReference>
<evidence type="ECO:0000313" key="3">
    <source>
        <dbReference type="Proteomes" id="UP000507470"/>
    </source>
</evidence>
<evidence type="ECO:0000313" key="2">
    <source>
        <dbReference type="EMBL" id="CAC5377629.1"/>
    </source>
</evidence>
<accession>A0A6J8B4Z9</accession>
<dbReference type="EMBL" id="CACVKT020002381">
    <property type="protein sequence ID" value="CAC5377629.1"/>
    <property type="molecule type" value="Genomic_DNA"/>
</dbReference>
<organism evidence="2 3">
    <name type="scientific">Mytilus coruscus</name>
    <name type="common">Sea mussel</name>
    <dbReference type="NCBI Taxonomy" id="42192"/>
    <lineage>
        <taxon>Eukaryota</taxon>
        <taxon>Metazoa</taxon>
        <taxon>Spiralia</taxon>
        <taxon>Lophotrochozoa</taxon>
        <taxon>Mollusca</taxon>
        <taxon>Bivalvia</taxon>
        <taxon>Autobranchia</taxon>
        <taxon>Pteriomorphia</taxon>
        <taxon>Mytilida</taxon>
        <taxon>Mytiloidea</taxon>
        <taxon>Mytilidae</taxon>
        <taxon>Mytilinae</taxon>
        <taxon>Mytilus</taxon>
    </lineage>
</organism>
<dbReference type="InterPro" id="IPR036465">
    <property type="entry name" value="vWFA_dom_sf"/>
</dbReference>
<dbReference type="Gene3D" id="3.90.70.10">
    <property type="entry name" value="Cysteine proteinases"/>
    <property type="match status" value="1"/>
</dbReference>
<sequence length="535" mass="59762">MATLTGVLLDVSGSMRKNAGGTINEEGGEWVRSIFKVIESLIKHDVSTNNNVFSIGVGASGSINIFDVLKRLKKSKLNTNISDRKFLKSATSDILHGCLDEGISTEDNTDEIMKAISPFIYGTTPLHEALNMTLPIFSDDKYSEHTKVLFVLSDGIPTDSGYVQHVSERLKRLNVIVVGCFINRYSNIKPRKLYSKTQKEWDEGATFLFNLSSTIPSQILPRTLFIKRGWDIDISNNETKLFLQINHPDNIHEACNLARNVVCCQDSLSDLLVSVSLDIYINQSTYGFKAQQQVGGTCYANASAAVLHLSMKRILGRDGGYPDFTDLRDKLVKMHGKDGANTFKVLEEITPEYRLHCKIVDTNDAMKAIVAKRPVVASRNPSGILTKAEIDLDKRDPDNELSGHAVVLTSFNSECFRFMNSWGENWADMGFFKVENSKVLDFEFIDVFWTLNDLSKREVEYFKEHGAEVAEKIMKNLTGLQKATYKCPECAVISLVTEFSGSLKEAVCPKCKKKFCSNEAGNILALNMYLTSLSK</sequence>
<dbReference type="AlphaFoldDB" id="A0A6J8B4Z9"/>
<dbReference type="Pfam" id="PF00092">
    <property type="entry name" value="VWA"/>
    <property type="match status" value="1"/>
</dbReference>
<protein>
    <recommendedName>
        <fullName evidence="1">VWFA domain-containing protein</fullName>
    </recommendedName>
</protein>
<dbReference type="InterPro" id="IPR002035">
    <property type="entry name" value="VWF_A"/>
</dbReference>
<dbReference type="SUPFAM" id="SSF53300">
    <property type="entry name" value="vWA-like"/>
    <property type="match status" value="1"/>
</dbReference>
<gene>
    <name evidence="2" type="ORF">MCOR_13923</name>
</gene>
<evidence type="ECO:0000259" key="1">
    <source>
        <dbReference type="Pfam" id="PF00092"/>
    </source>
</evidence>
<reference evidence="2 3" key="1">
    <citation type="submission" date="2020-06" db="EMBL/GenBank/DDBJ databases">
        <authorList>
            <person name="Li R."/>
            <person name="Bekaert M."/>
        </authorList>
    </citation>
    <scope>NUCLEOTIDE SEQUENCE [LARGE SCALE GENOMIC DNA]</scope>
    <source>
        <strain evidence="3">wild</strain>
    </source>
</reference>
<dbReference type="Proteomes" id="UP000507470">
    <property type="component" value="Unassembled WGS sequence"/>
</dbReference>
<dbReference type="OrthoDB" id="5986014at2759"/>
<keyword evidence="3" id="KW-1185">Reference proteome</keyword>
<dbReference type="InterPro" id="IPR038765">
    <property type="entry name" value="Papain-like_cys_pep_sf"/>
</dbReference>
<proteinExistence type="predicted"/>
<feature type="domain" description="VWFA" evidence="1">
    <location>
        <begin position="108"/>
        <end position="192"/>
    </location>
</feature>
<name>A0A6J8B4Z9_MYTCO</name>
<dbReference type="SUPFAM" id="SSF54001">
    <property type="entry name" value="Cysteine proteinases"/>
    <property type="match status" value="1"/>
</dbReference>
<dbReference type="CDD" id="cd00198">
    <property type="entry name" value="vWFA"/>
    <property type="match status" value="1"/>
</dbReference>